<protein>
    <submittedName>
        <fullName evidence="1">Uncharacterized protein</fullName>
    </submittedName>
</protein>
<feature type="non-terminal residue" evidence="1">
    <location>
        <position position="1"/>
    </location>
</feature>
<sequence>KNCTRDFTRKFILGKFKLPSCCSTNLKI</sequence>
<proteinExistence type="predicted"/>
<gene>
    <name evidence="1" type="ORF">AVDCRST_MAG84-3248</name>
</gene>
<feature type="non-terminal residue" evidence="1">
    <location>
        <position position="28"/>
    </location>
</feature>
<dbReference type="EMBL" id="CADCTZ010000630">
    <property type="protein sequence ID" value="CAA9357757.1"/>
    <property type="molecule type" value="Genomic_DNA"/>
</dbReference>
<evidence type="ECO:0000313" key="1">
    <source>
        <dbReference type="EMBL" id="CAA9357757.1"/>
    </source>
</evidence>
<reference evidence="1" key="1">
    <citation type="submission" date="2020-02" db="EMBL/GenBank/DDBJ databases">
        <authorList>
            <person name="Meier V. D."/>
        </authorList>
    </citation>
    <scope>NUCLEOTIDE SEQUENCE</scope>
    <source>
        <strain evidence="1">AVDCRST_MAG84</strain>
    </source>
</reference>
<name>A0A6J4MF95_9CYAN</name>
<organism evidence="1">
    <name type="scientific">uncultured Microcoleus sp</name>
    <dbReference type="NCBI Taxonomy" id="259945"/>
    <lineage>
        <taxon>Bacteria</taxon>
        <taxon>Bacillati</taxon>
        <taxon>Cyanobacteriota</taxon>
        <taxon>Cyanophyceae</taxon>
        <taxon>Oscillatoriophycideae</taxon>
        <taxon>Oscillatoriales</taxon>
        <taxon>Microcoleaceae</taxon>
        <taxon>Microcoleus</taxon>
        <taxon>environmental samples</taxon>
    </lineage>
</organism>
<accession>A0A6J4MF95</accession>
<dbReference type="AlphaFoldDB" id="A0A6J4MF95"/>